<evidence type="ECO:0000259" key="1">
    <source>
        <dbReference type="Pfam" id="PF07287"/>
    </source>
</evidence>
<feature type="domain" description="Acyclic terpene utilisation N-terminal" evidence="1">
    <location>
        <begin position="9"/>
        <end position="424"/>
    </location>
</feature>
<dbReference type="PANTHER" id="PTHR47472">
    <property type="entry name" value="PROPIONYL-COA CARBOXYLASE"/>
    <property type="match status" value="1"/>
</dbReference>
<sequence>MGGLSERAVRIGSGAGYSGDRIDPAVDLARRGELDYLVFECLGERTTASAQLARQADPDAGFDPLLEARMRAVLPWCAGKTRVITNMGAANPDAAAERVAAIAAELGNPELRVACVTGDDVLHLVSAEDAVSANAYLGADPVVAALRAGADVVITGRVADAALFLAPMRYEFGWAADDWDLLAAGTVVGHLLECAGQLTGGYFADPVSDPVPELARLGFPLAVVRADGSAELTKLPDTGGRLDRLTVTAQLLYEVDDPARYLTPDVTVDLTGVRVEEIAPDVVRLRGARGAAAPRELKALIGRRAGFLGEGEISYRGPGARARARLAGEVVLARLDGVHGLVLHEPRVDLIGCADDPAAEPPEVRLRVAARTASESDAALIGWEVETLYTNGPAGGGGARRSVRPVLELDPVFLPRAEVAGAVRMVGEPG</sequence>
<protein>
    <submittedName>
        <fullName evidence="2">Uncharacterized protein DUF1446</fullName>
    </submittedName>
</protein>
<proteinExistence type="predicted"/>
<dbReference type="AlphaFoldDB" id="A0A4R2QQI0"/>
<keyword evidence="3" id="KW-1185">Reference proteome</keyword>
<dbReference type="PANTHER" id="PTHR47472:SF1">
    <property type="entry name" value="DUF1446-DOMAIN-CONTAINING PROTEIN"/>
    <property type="match status" value="1"/>
</dbReference>
<dbReference type="Proteomes" id="UP000294911">
    <property type="component" value="Unassembled WGS sequence"/>
</dbReference>
<organism evidence="2 3">
    <name type="scientific">Tamaricihabitans halophyticus</name>
    <dbReference type="NCBI Taxonomy" id="1262583"/>
    <lineage>
        <taxon>Bacteria</taxon>
        <taxon>Bacillati</taxon>
        <taxon>Actinomycetota</taxon>
        <taxon>Actinomycetes</taxon>
        <taxon>Pseudonocardiales</taxon>
        <taxon>Pseudonocardiaceae</taxon>
        <taxon>Tamaricihabitans</taxon>
    </lineage>
</organism>
<gene>
    <name evidence="2" type="ORF">EV191_106144</name>
</gene>
<evidence type="ECO:0000313" key="2">
    <source>
        <dbReference type="EMBL" id="TCP51980.1"/>
    </source>
</evidence>
<reference evidence="2 3" key="1">
    <citation type="submission" date="2019-03" db="EMBL/GenBank/DDBJ databases">
        <title>Genomic Encyclopedia of Type Strains, Phase IV (KMG-IV): sequencing the most valuable type-strain genomes for metagenomic binning, comparative biology and taxonomic classification.</title>
        <authorList>
            <person name="Goeker M."/>
        </authorList>
    </citation>
    <scope>NUCLEOTIDE SEQUENCE [LARGE SCALE GENOMIC DNA]</scope>
    <source>
        <strain evidence="2 3">DSM 45765</strain>
    </source>
</reference>
<accession>A0A4R2QQI0</accession>
<comment type="caution">
    <text evidence="2">The sequence shown here is derived from an EMBL/GenBank/DDBJ whole genome shotgun (WGS) entry which is preliminary data.</text>
</comment>
<dbReference type="RefSeq" id="WP_341539619.1">
    <property type="nucleotide sequence ID" value="NZ_SLXQ01000006.1"/>
</dbReference>
<dbReference type="Pfam" id="PF07287">
    <property type="entry name" value="AtuA"/>
    <property type="match status" value="1"/>
</dbReference>
<dbReference type="InterPro" id="IPR010839">
    <property type="entry name" value="AtuA_N"/>
</dbReference>
<dbReference type="EMBL" id="SLXQ01000006">
    <property type="protein sequence ID" value="TCP51980.1"/>
    <property type="molecule type" value="Genomic_DNA"/>
</dbReference>
<name>A0A4R2QQI0_9PSEU</name>
<evidence type="ECO:0000313" key="3">
    <source>
        <dbReference type="Proteomes" id="UP000294911"/>
    </source>
</evidence>